<protein>
    <recommendedName>
        <fullName evidence="4">Tripartite tricarboxylate transporter substrate binding protein</fullName>
    </recommendedName>
</protein>
<dbReference type="PANTHER" id="PTHR42928">
    <property type="entry name" value="TRICARBOXYLATE-BINDING PROTEIN"/>
    <property type="match status" value="1"/>
</dbReference>
<dbReference type="Gene3D" id="3.40.190.150">
    <property type="entry name" value="Bordetella uptake gene, domain 1"/>
    <property type="match status" value="1"/>
</dbReference>
<comment type="similarity">
    <text evidence="1">Belongs to the UPF0065 (bug) family.</text>
</comment>
<organism evidence="2 3">
    <name type="scientific">Paracraurococcus ruber</name>
    <dbReference type="NCBI Taxonomy" id="77675"/>
    <lineage>
        <taxon>Bacteria</taxon>
        <taxon>Pseudomonadati</taxon>
        <taxon>Pseudomonadota</taxon>
        <taxon>Alphaproteobacteria</taxon>
        <taxon>Acetobacterales</taxon>
        <taxon>Roseomonadaceae</taxon>
        <taxon>Paracraurococcus</taxon>
    </lineage>
</organism>
<keyword evidence="3" id="KW-1185">Reference proteome</keyword>
<dbReference type="Gene3D" id="3.40.190.10">
    <property type="entry name" value="Periplasmic binding protein-like II"/>
    <property type="match status" value="1"/>
</dbReference>
<dbReference type="InterPro" id="IPR042100">
    <property type="entry name" value="Bug_dom1"/>
</dbReference>
<gene>
    <name evidence="2" type="ORF">CKO45_03140</name>
</gene>
<comment type="caution">
    <text evidence="2">The sequence shown here is derived from an EMBL/GenBank/DDBJ whole genome shotgun (WGS) entry which is preliminary data.</text>
</comment>
<evidence type="ECO:0000313" key="2">
    <source>
        <dbReference type="EMBL" id="MBK1657224.1"/>
    </source>
</evidence>
<dbReference type="Proteomes" id="UP000697995">
    <property type="component" value="Unassembled WGS sequence"/>
</dbReference>
<evidence type="ECO:0000313" key="3">
    <source>
        <dbReference type="Proteomes" id="UP000697995"/>
    </source>
</evidence>
<evidence type="ECO:0000256" key="1">
    <source>
        <dbReference type="ARBA" id="ARBA00006987"/>
    </source>
</evidence>
<dbReference type="PANTHER" id="PTHR42928:SF5">
    <property type="entry name" value="BLR1237 PROTEIN"/>
    <property type="match status" value="1"/>
</dbReference>
<dbReference type="InterPro" id="IPR005064">
    <property type="entry name" value="BUG"/>
</dbReference>
<sequence>MGDLLGIEACGGLIGPVKSACRGQEETTPMPSRRALLAAALAAAPPAARAQDAAGWPARPVRVVVPYAAGGGTDLTTRAVMDAVGTRLQRPAVVENRPGADGAIGSEAVARAAPDGTTLIGLNPTHLLLRHTAASLPYDPVADFTPVAVFALYAFVLLAAAEAPFRDIPGLIAEARRQPGAIAHGTADVASGVVGARFARAAGITLNEIRYAGGGASTRDLMGGHLTLAWVSTATAMPLLGSDRVRILAVTAARPSPFLPGVPTLAELGLGEANYEGWFGLWGPGRMAPALVERINAEARAAGATEAVQARLRSLAVEPVSLDAAQVAALMREDDARWTRAAAEGLLRRGG</sequence>
<dbReference type="CDD" id="cd07012">
    <property type="entry name" value="PBP2_Bug_TTT"/>
    <property type="match status" value="1"/>
</dbReference>
<proteinExistence type="inferred from homology"/>
<dbReference type="PIRSF" id="PIRSF017082">
    <property type="entry name" value="YflP"/>
    <property type="match status" value="1"/>
</dbReference>
<dbReference type="EMBL" id="NRSG01000012">
    <property type="protein sequence ID" value="MBK1657224.1"/>
    <property type="molecule type" value="Genomic_DNA"/>
</dbReference>
<reference evidence="2 3" key="1">
    <citation type="journal article" date="2020" name="Microorganisms">
        <title>Osmotic Adaptation and Compatible Solute Biosynthesis of Phototrophic Bacteria as Revealed from Genome Analyses.</title>
        <authorList>
            <person name="Imhoff J.F."/>
            <person name="Rahn T."/>
            <person name="Kunzel S."/>
            <person name="Keller A."/>
            <person name="Neulinger S.C."/>
        </authorList>
    </citation>
    <scope>NUCLEOTIDE SEQUENCE [LARGE SCALE GENOMIC DNA]</scope>
    <source>
        <strain evidence="2 3">DSM 15382</strain>
    </source>
</reference>
<name>A0ABS1CRZ2_9PROT</name>
<accession>A0ABS1CRZ2</accession>
<dbReference type="Pfam" id="PF03401">
    <property type="entry name" value="TctC"/>
    <property type="match status" value="1"/>
</dbReference>
<evidence type="ECO:0008006" key="4">
    <source>
        <dbReference type="Google" id="ProtNLM"/>
    </source>
</evidence>